<evidence type="ECO:0000256" key="5">
    <source>
        <dbReference type="ARBA" id="ARBA00022984"/>
    </source>
</evidence>
<evidence type="ECO:0000256" key="3">
    <source>
        <dbReference type="ARBA" id="ARBA00022679"/>
    </source>
</evidence>
<keyword evidence="4 7" id="KW-0133">Cell shape</keyword>
<comment type="caution">
    <text evidence="9">The sequence shown here is derived from an EMBL/GenBank/DDBJ whole genome shotgun (WGS) entry which is preliminary data.</text>
</comment>
<dbReference type="PROSITE" id="PS52029">
    <property type="entry name" value="LD_TPASE"/>
    <property type="match status" value="1"/>
</dbReference>
<dbReference type="AlphaFoldDB" id="A0A2D0N784"/>
<feature type="active site" description="Proton donor/acceptor" evidence="7">
    <location>
        <position position="132"/>
    </location>
</feature>
<dbReference type="GO" id="GO:0009252">
    <property type="term" value="P:peptidoglycan biosynthetic process"/>
    <property type="evidence" value="ECO:0007669"/>
    <property type="project" value="UniProtKB-UniPathway"/>
</dbReference>
<dbReference type="InterPro" id="IPR038063">
    <property type="entry name" value="Transpep_catalytic_dom"/>
</dbReference>
<dbReference type="InterPro" id="IPR005490">
    <property type="entry name" value="LD_TPept_cat_dom"/>
</dbReference>
<dbReference type="RefSeq" id="WP_099152381.1">
    <property type="nucleotide sequence ID" value="NZ_PDUD01000026.1"/>
</dbReference>
<dbReference type="CDD" id="cd16913">
    <property type="entry name" value="YkuD_like"/>
    <property type="match status" value="1"/>
</dbReference>
<evidence type="ECO:0000256" key="2">
    <source>
        <dbReference type="ARBA" id="ARBA00005992"/>
    </source>
</evidence>
<keyword evidence="5 7" id="KW-0573">Peptidoglycan synthesis</keyword>
<feature type="domain" description="L,D-TPase catalytic" evidence="8">
    <location>
        <begin position="38"/>
        <end position="171"/>
    </location>
</feature>
<dbReference type="PANTHER" id="PTHR36699:SF1">
    <property type="entry name" value="L,D-TRANSPEPTIDASE YAFK-RELATED"/>
    <property type="match status" value="1"/>
</dbReference>
<proteinExistence type="inferred from homology"/>
<organism evidence="9 10">
    <name type="scientific">Flavilitoribacter nigricans (strain ATCC 23147 / DSM 23189 / NBRC 102662 / NCIMB 1420 / SS-2)</name>
    <name type="common">Lewinella nigricans</name>
    <dbReference type="NCBI Taxonomy" id="1122177"/>
    <lineage>
        <taxon>Bacteria</taxon>
        <taxon>Pseudomonadati</taxon>
        <taxon>Bacteroidota</taxon>
        <taxon>Saprospiria</taxon>
        <taxon>Saprospirales</taxon>
        <taxon>Lewinellaceae</taxon>
        <taxon>Flavilitoribacter</taxon>
    </lineage>
</organism>
<keyword evidence="3" id="KW-0808">Transferase</keyword>
<reference evidence="9 10" key="1">
    <citation type="submission" date="2017-10" db="EMBL/GenBank/DDBJ databases">
        <title>The draft genome sequence of Lewinella nigricans NBRC 102662.</title>
        <authorList>
            <person name="Wang K."/>
        </authorList>
    </citation>
    <scope>NUCLEOTIDE SEQUENCE [LARGE SCALE GENOMIC DNA]</scope>
    <source>
        <strain evidence="9 10">NBRC 102662</strain>
    </source>
</reference>
<protein>
    <recommendedName>
        <fullName evidence="8">L,D-TPase catalytic domain-containing protein</fullName>
    </recommendedName>
</protein>
<gene>
    <name evidence="9" type="ORF">CRP01_22605</name>
</gene>
<feature type="active site" description="Nucleophile" evidence="7">
    <location>
        <position position="140"/>
    </location>
</feature>
<evidence type="ECO:0000256" key="6">
    <source>
        <dbReference type="ARBA" id="ARBA00023316"/>
    </source>
</evidence>
<accession>A0A2D0N784</accession>
<dbReference type="EMBL" id="PDUD01000026">
    <property type="protein sequence ID" value="PHN04355.1"/>
    <property type="molecule type" value="Genomic_DNA"/>
</dbReference>
<dbReference type="UniPathway" id="UPA00219"/>
<dbReference type="SUPFAM" id="SSF141523">
    <property type="entry name" value="L,D-transpeptidase catalytic domain-like"/>
    <property type="match status" value="1"/>
</dbReference>
<evidence type="ECO:0000259" key="8">
    <source>
        <dbReference type="PROSITE" id="PS52029"/>
    </source>
</evidence>
<evidence type="ECO:0000313" key="9">
    <source>
        <dbReference type="EMBL" id="PHN04355.1"/>
    </source>
</evidence>
<dbReference type="GO" id="GO:0071555">
    <property type="term" value="P:cell wall organization"/>
    <property type="evidence" value="ECO:0007669"/>
    <property type="project" value="UniProtKB-UniRule"/>
</dbReference>
<dbReference type="GO" id="GO:0008360">
    <property type="term" value="P:regulation of cell shape"/>
    <property type="evidence" value="ECO:0007669"/>
    <property type="project" value="UniProtKB-UniRule"/>
</dbReference>
<dbReference type="PANTHER" id="PTHR36699">
    <property type="entry name" value="LD-TRANSPEPTIDASE"/>
    <property type="match status" value="1"/>
</dbReference>
<evidence type="ECO:0000256" key="7">
    <source>
        <dbReference type="PROSITE-ProRule" id="PRU01373"/>
    </source>
</evidence>
<name>A0A2D0N784_FLAN2</name>
<evidence type="ECO:0000313" key="10">
    <source>
        <dbReference type="Proteomes" id="UP000223913"/>
    </source>
</evidence>
<comment type="similarity">
    <text evidence="2">Belongs to the YkuD family.</text>
</comment>
<sequence length="226" mass="25981">MVFKKEDMEERVKDLPALRDKMSGQLAALGLTAGSFYLFLRAFKVERILEVWIQAIGDELWQHLSSYPFCETSGQPGPKRQEGDRQIPEGLYHIDRFNPRSKFHLSLGLNYPNPSDLTLGHPEQPGCDIFIHGGCKTVGCIAITDAGIEEIYLLASWAQTNGQKKIPVHIYPFRFLSENWNKYGPEYPRHHKLWTQLETIDQVFEASWQLPAFEISDAGDYRIKRI</sequence>
<evidence type="ECO:0000256" key="1">
    <source>
        <dbReference type="ARBA" id="ARBA00004752"/>
    </source>
</evidence>
<dbReference type="OrthoDB" id="9809748at2"/>
<dbReference type="GO" id="GO:0004180">
    <property type="term" value="F:carboxypeptidase activity"/>
    <property type="evidence" value="ECO:0007669"/>
    <property type="project" value="UniProtKB-ARBA"/>
</dbReference>
<comment type="pathway">
    <text evidence="1 7">Cell wall biogenesis; peptidoglycan biosynthesis.</text>
</comment>
<keyword evidence="10" id="KW-1185">Reference proteome</keyword>
<evidence type="ECO:0000256" key="4">
    <source>
        <dbReference type="ARBA" id="ARBA00022960"/>
    </source>
</evidence>
<keyword evidence="6 7" id="KW-0961">Cell wall biogenesis/degradation</keyword>
<dbReference type="Proteomes" id="UP000223913">
    <property type="component" value="Unassembled WGS sequence"/>
</dbReference>
<dbReference type="GO" id="GO:0016740">
    <property type="term" value="F:transferase activity"/>
    <property type="evidence" value="ECO:0007669"/>
    <property type="project" value="UniProtKB-KW"/>
</dbReference>